<dbReference type="OrthoDB" id="2085900at2"/>
<sequence>MKEENNTDGLYYLKIDARHYFPDGKIARDVLEALRCRQYAEVLAFYLECDLDDIEKQARRLAESTALSYSEALHKISGDMLRSKQEKPAPLSLWPIRQEPVRPNRAARRAAKRKGGRNGR</sequence>
<name>A0A173R5Y7_9FIRM</name>
<organism evidence="2 3">
    <name type="scientific">Agathobacter rectalis</name>
    <dbReference type="NCBI Taxonomy" id="39491"/>
    <lineage>
        <taxon>Bacteria</taxon>
        <taxon>Bacillati</taxon>
        <taxon>Bacillota</taxon>
        <taxon>Clostridia</taxon>
        <taxon>Lachnospirales</taxon>
        <taxon>Lachnospiraceae</taxon>
        <taxon>Agathobacter</taxon>
    </lineage>
</organism>
<evidence type="ECO:0000256" key="1">
    <source>
        <dbReference type="SAM" id="MobiDB-lite"/>
    </source>
</evidence>
<accession>A0A173R5Y7</accession>
<feature type="compositionally biased region" description="Basic residues" evidence="1">
    <location>
        <begin position="105"/>
        <end position="120"/>
    </location>
</feature>
<dbReference type="EMBL" id="CYXM01000001">
    <property type="protein sequence ID" value="CUM73394.1"/>
    <property type="molecule type" value="Genomic_DNA"/>
</dbReference>
<evidence type="ECO:0000313" key="3">
    <source>
        <dbReference type="Proteomes" id="UP000095673"/>
    </source>
</evidence>
<feature type="region of interest" description="Disordered" evidence="1">
    <location>
        <begin position="80"/>
        <end position="120"/>
    </location>
</feature>
<dbReference type="AlphaFoldDB" id="A0A173R5Y7"/>
<proteinExistence type="predicted"/>
<dbReference type="Proteomes" id="UP000095673">
    <property type="component" value="Unassembled WGS sequence"/>
</dbReference>
<gene>
    <name evidence="2" type="ORF">ERS852580_00301</name>
</gene>
<evidence type="ECO:0000313" key="2">
    <source>
        <dbReference type="EMBL" id="CUM73394.1"/>
    </source>
</evidence>
<dbReference type="RefSeq" id="WP_055236873.1">
    <property type="nucleotide sequence ID" value="NZ_CYXM01000001.1"/>
</dbReference>
<reference evidence="2 3" key="1">
    <citation type="submission" date="2015-09" db="EMBL/GenBank/DDBJ databases">
        <authorList>
            <consortium name="Pathogen Informatics"/>
        </authorList>
    </citation>
    <scope>NUCLEOTIDE SEQUENCE [LARGE SCALE GENOMIC DNA]</scope>
    <source>
        <strain evidence="2 3">2789STDY5834968</strain>
    </source>
</reference>
<protein>
    <submittedName>
        <fullName evidence="2">Uncharacterized protein</fullName>
    </submittedName>
</protein>